<dbReference type="AlphaFoldDB" id="A0AAV1R0H8"/>
<protein>
    <submittedName>
        <fullName evidence="1">Uncharacterized protein</fullName>
    </submittedName>
</protein>
<name>A0AAV1R0H8_9ROSI</name>
<dbReference type="Proteomes" id="UP001314170">
    <property type="component" value="Unassembled WGS sequence"/>
</dbReference>
<proteinExistence type="predicted"/>
<accession>A0AAV1R0H8</accession>
<evidence type="ECO:0000313" key="1">
    <source>
        <dbReference type="EMBL" id="CAK7327506.1"/>
    </source>
</evidence>
<dbReference type="InterPro" id="IPR052957">
    <property type="entry name" value="Auxin_embryo_med"/>
</dbReference>
<reference evidence="1 2" key="1">
    <citation type="submission" date="2024-01" db="EMBL/GenBank/DDBJ databases">
        <authorList>
            <person name="Waweru B."/>
        </authorList>
    </citation>
    <scope>NUCLEOTIDE SEQUENCE [LARGE SCALE GENOMIC DNA]</scope>
</reference>
<dbReference type="PANTHER" id="PTHR32387:SF3">
    <property type="entry name" value="ATP_DNA BINDING PROTEIN"/>
    <property type="match status" value="1"/>
</dbReference>
<dbReference type="PANTHER" id="PTHR32387">
    <property type="entry name" value="WU:FJ29H11"/>
    <property type="match status" value="1"/>
</dbReference>
<comment type="caution">
    <text evidence="1">The sequence shown here is derived from an EMBL/GenBank/DDBJ whole genome shotgun (WGS) entry which is preliminary data.</text>
</comment>
<evidence type="ECO:0000313" key="2">
    <source>
        <dbReference type="Proteomes" id="UP001314170"/>
    </source>
</evidence>
<organism evidence="1 2">
    <name type="scientific">Dovyalis caffra</name>
    <dbReference type="NCBI Taxonomy" id="77055"/>
    <lineage>
        <taxon>Eukaryota</taxon>
        <taxon>Viridiplantae</taxon>
        <taxon>Streptophyta</taxon>
        <taxon>Embryophyta</taxon>
        <taxon>Tracheophyta</taxon>
        <taxon>Spermatophyta</taxon>
        <taxon>Magnoliopsida</taxon>
        <taxon>eudicotyledons</taxon>
        <taxon>Gunneridae</taxon>
        <taxon>Pentapetalae</taxon>
        <taxon>rosids</taxon>
        <taxon>fabids</taxon>
        <taxon>Malpighiales</taxon>
        <taxon>Salicaceae</taxon>
        <taxon>Flacourtieae</taxon>
        <taxon>Dovyalis</taxon>
    </lineage>
</organism>
<gene>
    <name evidence="1" type="ORF">DCAF_LOCUS5218</name>
</gene>
<keyword evidence="2" id="KW-1185">Reference proteome</keyword>
<sequence>MWKPESETTRKIWIPDGLENGRWVNPEECVLHDRDGLFDLQLNVLEEHYEPKLLHFFSSSFKVRSNPSFDDYCKLWKVWESLGGPLPHAECCAFWECVMAHMSARTEKTLADVLVKLPVVSDSGEILLFSKRDVFIADDLLLKDLLQKFSSRPVFVWCPQANLPSLPRTRLLEVYRKIGVRTISESVLKEELSLADGVELSQMDSRDAGIGKELVRLILGFLADPSLDMEATKRHGAVQWLLNLKVLETTKPITVSYSLSFSDGEMLKVKASHMIRWDKAC</sequence>
<dbReference type="EMBL" id="CAWUPB010000857">
    <property type="protein sequence ID" value="CAK7327506.1"/>
    <property type="molecule type" value="Genomic_DNA"/>
</dbReference>